<evidence type="ECO:0000313" key="2">
    <source>
        <dbReference type="Proteomes" id="UP000664277"/>
    </source>
</evidence>
<dbReference type="Gene3D" id="1.25.40.10">
    <property type="entry name" value="Tetratricopeptide repeat domain"/>
    <property type="match status" value="2"/>
</dbReference>
<dbReference type="SUPFAM" id="SSF48452">
    <property type="entry name" value="TPR-like"/>
    <property type="match status" value="2"/>
</dbReference>
<accession>A0A8J7PQQ0</accession>
<dbReference type="SMART" id="SM00028">
    <property type="entry name" value="TPR"/>
    <property type="match status" value="3"/>
</dbReference>
<evidence type="ECO:0000313" key="1">
    <source>
        <dbReference type="EMBL" id="MBN8662582.1"/>
    </source>
</evidence>
<evidence type="ECO:0008006" key="3">
    <source>
        <dbReference type="Google" id="ProtNLM"/>
    </source>
</evidence>
<gene>
    <name evidence="1" type="ORF">J0M35_19595</name>
</gene>
<name>A0A8J7PQQ0_9BACT</name>
<dbReference type="Proteomes" id="UP000664277">
    <property type="component" value="Unassembled WGS sequence"/>
</dbReference>
<reference evidence="1" key="1">
    <citation type="submission" date="2021-02" db="EMBL/GenBank/DDBJ databases">
        <title>Genome-Resolved Metagenomics of a Microbial Community Performing Photosynthetic Biological Nutrient Removal.</title>
        <authorList>
            <person name="Mcdaniel E.A."/>
        </authorList>
    </citation>
    <scope>NUCLEOTIDE SEQUENCE</scope>
    <source>
        <strain evidence="1">UWPOB_OBS1</strain>
    </source>
</reference>
<sequence>MDRRRLLEVHQAVKDDFDQGRYRELTIASRPVLSEISAELRNLQKGKVDADQISRLCEFLVIFARTQCRMEEFDDALETMDLARQILDTARELPLYEPLLLGLDLEAIVLELSRGSVDKDFSVDKEKCLAKLKHIVDGLKAEREQKKNTIASSNRLALDRLLVKALCHLGMLYLDLSELELSGRYLRQSLGLSRREFGESDRSSYFPLLGLARLHEREGKAALAAALSKQAYELVLPGTVENENLHALVVEPLLIRSRALLVQGLPSQALQTARQAVYQALNCLGDEHSLFPYCLAVRARASFETYQESEAVNDYAHLLEMKEHSLAREARHKGEPPANHLLIEPLCDLAQAHARAGDNAAASACLERALDYFEKAPFKQDDALFSSTCYREARMLDELSYAYLMQGKLADAVRLLPATLRTDYTIRVDRITSIVDGLYKMVTKNAKS</sequence>
<proteinExistence type="predicted"/>
<dbReference type="AlphaFoldDB" id="A0A8J7PQQ0"/>
<dbReference type="EMBL" id="JAFLCK010000044">
    <property type="protein sequence ID" value="MBN8662582.1"/>
    <property type="molecule type" value="Genomic_DNA"/>
</dbReference>
<organism evidence="1 2">
    <name type="scientific">Candidatus Obscuribacter phosphatis</name>
    <dbReference type="NCBI Taxonomy" id="1906157"/>
    <lineage>
        <taxon>Bacteria</taxon>
        <taxon>Bacillati</taxon>
        <taxon>Candidatus Melainabacteria</taxon>
        <taxon>Candidatus Obscuribacterales</taxon>
        <taxon>Candidatus Obscuribacteraceae</taxon>
        <taxon>Candidatus Obscuribacter</taxon>
    </lineage>
</organism>
<comment type="caution">
    <text evidence="1">The sequence shown here is derived from an EMBL/GenBank/DDBJ whole genome shotgun (WGS) entry which is preliminary data.</text>
</comment>
<dbReference type="InterPro" id="IPR011990">
    <property type="entry name" value="TPR-like_helical_dom_sf"/>
</dbReference>
<protein>
    <recommendedName>
        <fullName evidence="3">Tetratricopeptide repeat protein</fullName>
    </recommendedName>
</protein>
<dbReference type="InterPro" id="IPR019734">
    <property type="entry name" value="TPR_rpt"/>
</dbReference>